<reference evidence="11" key="2">
    <citation type="journal article" date="2014" name="Nat. Commun.">
        <title>The cavefish genome reveals candidate genes for eye loss.</title>
        <authorList>
            <person name="McGaugh S.E."/>
            <person name="Gross J.B."/>
            <person name="Aken B."/>
            <person name="Blin M."/>
            <person name="Borowsky R."/>
            <person name="Chalopin D."/>
            <person name="Hinaux H."/>
            <person name="Jeffery W.R."/>
            <person name="Keene A."/>
            <person name="Ma L."/>
            <person name="Minx P."/>
            <person name="Murphy D."/>
            <person name="O'Quin K.E."/>
            <person name="Retaux S."/>
            <person name="Rohner N."/>
            <person name="Searle S.M."/>
            <person name="Stahl B.A."/>
            <person name="Tabin C."/>
            <person name="Volff J.N."/>
            <person name="Yoshizawa M."/>
            <person name="Warren W.C."/>
        </authorList>
    </citation>
    <scope>NUCLEOTIDE SEQUENCE [LARGE SCALE GENOMIC DNA]</scope>
    <source>
        <strain evidence="11">female</strain>
    </source>
</reference>
<evidence type="ECO:0000313" key="11">
    <source>
        <dbReference type="Proteomes" id="UP000018467"/>
    </source>
</evidence>
<dbReference type="InterPro" id="IPR055271">
    <property type="entry name" value="NDNF_Fn(III)_1"/>
</dbReference>
<dbReference type="Gene3D" id="2.60.40.10">
    <property type="entry name" value="Immunoglobulins"/>
    <property type="match status" value="1"/>
</dbReference>
<evidence type="ECO:0000256" key="4">
    <source>
        <dbReference type="ARBA" id="ARBA00022737"/>
    </source>
</evidence>
<dbReference type="InParanoid" id="A0A3B1JX21"/>
<feature type="compositionally biased region" description="Low complexity" evidence="8">
    <location>
        <begin position="8"/>
        <end position="27"/>
    </location>
</feature>
<evidence type="ECO:0000256" key="7">
    <source>
        <dbReference type="ARBA" id="ARBA00046135"/>
    </source>
</evidence>
<feature type="domain" description="Fibronectin type-III" evidence="9">
    <location>
        <begin position="363"/>
        <end position="456"/>
    </location>
</feature>
<keyword evidence="2" id="KW-0964">Secreted</keyword>
<dbReference type="PANTHER" id="PTHR14619">
    <property type="entry name" value="NEURON-DERIVED NEUROTROPHIC FACTOR"/>
    <property type="match status" value="1"/>
</dbReference>
<reference evidence="10" key="3">
    <citation type="submission" date="2025-08" db="UniProtKB">
        <authorList>
            <consortium name="Ensembl"/>
        </authorList>
    </citation>
    <scope>IDENTIFICATION</scope>
</reference>
<evidence type="ECO:0000256" key="3">
    <source>
        <dbReference type="ARBA" id="ARBA00022729"/>
    </source>
</evidence>
<evidence type="ECO:0000313" key="10">
    <source>
        <dbReference type="Ensembl" id="ENSAMXP00000046982.1"/>
    </source>
</evidence>
<dbReference type="Proteomes" id="UP000018467">
    <property type="component" value="Unassembled WGS sequence"/>
</dbReference>
<dbReference type="GeneTree" id="ENSGT00390000007586"/>
<accession>A0A3B1JX21</accession>
<evidence type="ECO:0000259" key="9">
    <source>
        <dbReference type="SMART" id="SM00060"/>
    </source>
</evidence>
<evidence type="ECO:0000256" key="6">
    <source>
        <dbReference type="ARBA" id="ARBA00024096"/>
    </source>
</evidence>
<comment type="subcellular location">
    <subcellularLocation>
        <location evidence="1">Secreted</location>
    </subcellularLocation>
</comment>
<dbReference type="SUPFAM" id="SSF49265">
    <property type="entry name" value="Fibronectin type III"/>
    <property type="match status" value="1"/>
</dbReference>
<dbReference type="Pfam" id="PF10179">
    <property type="entry name" value="NDNF"/>
    <property type="match status" value="1"/>
</dbReference>
<sequence>TPPPSPYPSITITPPHHHPQSSTSSPPDENLTRVWWRGSGKEVLIHSYSGIAADTYRGLTYGPASIYILQLKPTEQDTQVDVYLHEGPGPSGVFPELPADPHVRTLGVVMTSVTLSWMPSPSVTGSSKHSRKQSYEYCVTLNRKHNWRNLCSARERKSVERVRKRGGKRTTEKVEESLKGLVGKHWGMFEDRGSSAVIRSDVADPDCVCREENSVCTVSDLLPDTRYYFDVFVIDRVNGTSTAYTGTLAHTHAEARVDNSQPGFRRGATLQLQAPRGQRNGLLTLQSCNSTKAKVIVSTRGRLLSSQDVGDRMGQIWLQGGPSYLIQLQALDSTSPKLLGPEKSKVCVKLQASSAFHRRGAPVLPVTLQLKSFNKLRSCSSVTLAWMGTEERSLYWTTVTDLCLGPESRPAAERILCKYFQELDPRRAVTTAVIGGLNPGSAYVFDVYLIRRWGLPVKYHSKT</sequence>
<reference evidence="11" key="1">
    <citation type="submission" date="2013-03" db="EMBL/GenBank/DDBJ databases">
        <authorList>
            <person name="Jeffery W."/>
            <person name="Warren W."/>
            <person name="Wilson R.K."/>
        </authorList>
    </citation>
    <scope>NUCLEOTIDE SEQUENCE</scope>
    <source>
        <strain evidence="11">female</strain>
    </source>
</reference>
<dbReference type="InterPro" id="IPR036116">
    <property type="entry name" value="FN3_sf"/>
</dbReference>
<dbReference type="Ensembl" id="ENSAMXT00000051832.1">
    <property type="protein sequence ID" value="ENSAMXP00000046982.1"/>
    <property type="gene ID" value="ENSAMXG00000042363.1"/>
</dbReference>
<dbReference type="PANTHER" id="PTHR14619:SF9">
    <property type="entry name" value="PROTEIN NDNF"/>
    <property type="match status" value="1"/>
</dbReference>
<name>A0A3B1JX21_ASTMX</name>
<dbReference type="AlphaFoldDB" id="A0A3B1JX21"/>
<dbReference type="InterPro" id="IPR019326">
    <property type="entry name" value="NDNF"/>
</dbReference>
<organism evidence="10 11">
    <name type="scientific">Astyanax mexicanus</name>
    <name type="common">Blind cave fish</name>
    <name type="synonym">Astyanax fasciatus mexicanus</name>
    <dbReference type="NCBI Taxonomy" id="7994"/>
    <lineage>
        <taxon>Eukaryota</taxon>
        <taxon>Metazoa</taxon>
        <taxon>Chordata</taxon>
        <taxon>Craniata</taxon>
        <taxon>Vertebrata</taxon>
        <taxon>Euteleostomi</taxon>
        <taxon>Actinopterygii</taxon>
        <taxon>Neopterygii</taxon>
        <taxon>Teleostei</taxon>
        <taxon>Ostariophysi</taxon>
        <taxon>Characiformes</taxon>
        <taxon>Characoidei</taxon>
        <taxon>Acestrorhamphidae</taxon>
        <taxon>Acestrorhamphinae</taxon>
        <taxon>Astyanax</taxon>
    </lineage>
</organism>
<reference evidence="10" key="4">
    <citation type="submission" date="2025-09" db="UniProtKB">
        <authorList>
            <consortium name="Ensembl"/>
        </authorList>
    </citation>
    <scope>IDENTIFICATION</scope>
</reference>
<dbReference type="InterPro" id="IPR045805">
    <property type="entry name" value="NDNF_C"/>
</dbReference>
<dbReference type="InterPro" id="IPR013783">
    <property type="entry name" value="Ig-like_fold"/>
</dbReference>
<protein>
    <recommendedName>
        <fullName evidence="6">Protein NDNF</fullName>
    </recommendedName>
</protein>
<evidence type="ECO:0000256" key="5">
    <source>
        <dbReference type="ARBA" id="ARBA00023180"/>
    </source>
</evidence>
<feature type="region of interest" description="Disordered" evidence="8">
    <location>
        <begin position="1"/>
        <end position="30"/>
    </location>
</feature>
<dbReference type="Pfam" id="PF19433">
    <property type="entry name" value="NDNF_C"/>
    <property type="match status" value="1"/>
</dbReference>
<keyword evidence="4" id="KW-0677">Repeat</keyword>
<dbReference type="SMART" id="SM00060">
    <property type="entry name" value="FN3"/>
    <property type="match status" value="2"/>
</dbReference>
<proteinExistence type="predicted"/>
<feature type="domain" description="Fibronectin type-III" evidence="9">
    <location>
        <begin position="95"/>
        <end position="241"/>
    </location>
</feature>
<keyword evidence="3" id="KW-0732">Signal</keyword>
<dbReference type="GO" id="GO:0005576">
    <property type="term" value="C:extracellular region"/>
    <property type="evidence" value="ECO:0007669"/>
    <property type="project" value="UniProtKB-SubCell"/>
</dbReference>
<evidence type="ECO:0000256" key="8">
    <source>
        <dbReference type="SAM" id="MobiDB-lite"/>
    </source>
</evidence>
<dbReference type="GO" id="GO:0008201">
    <property type="term" value="F:heparin binding"/>
    <property type="evidence" value="ECO:0007669"/>
    <property type="project" value="TreeGrafter"/>
</dbReference>
<keyword evidence="11" id="KW-1185">Reference proteome</keyword>
<dbReference type="Bgee" id="ENSAMXG00000042363">
    <property type="expression patterns" value="Expressed in brain and 2 other cell types or tissues"/>
</dbReference>
<comment type="function">
    <text evidence="7">Secretory protein that plays a role in various cellular processes. Acts as a chemorepellent acting on gonadotropin-releasing hormone (GnRH) expressing neurons regulating their migration to the hypothalamus. Also promotes neuron migration, growth and survival as well as neurite outgrowth and is involved in the development of the olfactory system. May also act through the regulation of growth factors activity and downstream signaling. Also regulates extracellular matrix assembly and cell adhesiveness. Promotes endothelial cell survival, vessel formation and plays an important role in the process of revascularization through NOS3-dependent mechanisms.</text>
</comment>
<dbReference type="InterPro" id="IPR003961">
    <property type="entry name" value="FN3_dom"/>
</dbReference>
<evidence type="ECO:0000256" key="1">
    <source>
        <dbReference type="ARBA" id="ARBA00004613"/>
    </source>
</evidence>
<evidence type="ECO:0000256" key="2">
    <source>
        <dbReference type="ARBA" id="ARBA00022525"/>
    </source>
</evidence>
<keyword evidence="5" id="KW-0325">Glycoprotein</keyword>